<organism evidence="3 4">
    <name type="scientific">Thermococcus celer Vu 13 = JCM 8558</name>
    <dbReference type="NCBI Taxonomy" id="1293037"/>
    <lineage>
        <taxon>Archaea</taxon>
        <taxon>Methanobacteriati</taxon>
        <taxon>Methanobacteriota</taxon>
        <taxon>Thermococci</taxon>
        <taxon>Thermococcales</taxon>
        <taxon>Thermococcaceae</taxon>
        <taxon>Thermococcus</taxon>
    </lineage>
</organism>
<accession>A0A218P3K4</accession>
<dbReference type="Proteomes" id="UP000197156">
    <property type="component" value="Chromosome"/>
</dbReference>
<dbReference type="RefSeq" id="WP_088863435.1">
    <property type="nucleotide sequence ID" value="NZ_CP014854.1"/>
</dbReference>
<evidence type="ECO:0000313" key="3">
    <source>
        <dbReference type="EMBL" id="ASI99510.1"/>
    </source>
</evidence>
<reference evidence="3 4" key="1">
    <citation type="submission" date="2016-03" db="EMBL/GenBank/DDBJ databases">
        <title>Complete genome sequence of Thermococcus celer.</title>
        <authorList>
            <person name="Oger P.M."/>
        </authorList>
    </citation>
    <scope>NUCLEOTIDE SEQUENCE [LARGE SCALE GENOMIC DNA]</scope>
    <source>
        <strain evidence="3 4">Vu 13</strain>
    </source>
</reference>
<feature type="region of interest" description="Disordered" evidence="1">
    <location>
        <begin position="507"/>
        <end position="544"/>
    </location>
</feature>
<keyword evidence="2" id="KW-0812">Transmembrane</keyword>
<gene>
    <name evidence="3" type="ORF">A3L02_08025</name>
</gene>
<feature type="region of interest" description="Disordered" evidence="1">
    <location>
        <begin position="445"/>
        <end position="478"/>
    </location>
</feature>
<dbReference type="AlphaFoldDB" id="A0A218P3K4"/>
<evidence type="ECO:0000313" key="4">
    <source>
        <dbReference type="Proteomes" id="UP000197156"/>
    </source>
</evidence>
<dbReference type="KEGG" id="tce:A3L02_08025"/>
<evidence type="ECO:0000256" key="2">
    <source>
        <dbReference type="SAM" id="Phobius"/>
    </source>
</evidence>
<evidence type="ECO:0000256" key="1">
    <source>
        <dbReference type="SAM" id="MobiDB-lite"/>
    </source>
</evidence>
<keyword evidence="2" id="KW-1133">Transmembrane helix</keyword>
<keyword evidence="4" id="KW-1185">Reference proteome</keyword>
<feature type="compositionally biased region" description="Basic residues" evidence="1">
    <location>
        <begin position="512"/>
        <end position="533"/>
    </location>
</feature>
<feature type="transmembrane region" description="Helical" evidence="2">
    <location>
        <begin position="484"/>
        <end position="503"/>
    </location>
</feature>
<feature type="compositionally biased region" description="Basic and acidic residues" evidence="1">
    <location>
        <begin position="534"/>
        <end position="544"/>
    </location>
</feature>
<name>A0A218P3K4_THECE</name>
<protein>
    <submittedName>
        <fullName evidence="3">Uncharacterized protein</fullName>
    </submittedName>
</protein>
<proteinExistence type="predicted"/>
<keyword evidence="2" id="KW-0472">Membrane</keyword>
<dbReference type="EMBL" id="CP014854">
    <property type="protein sequence ID" value="ASI99510.1"/>
    <property type="molecule type" value="Genomic_DNA"/>
</dbReference>
<sequence>MRKVVVALIILALSMAFLPKSSAQFVTFTTDDKVLVISGDYSAGSASLTNAGGFSFKIVSYQKFWVEDENGNVIPGFNLTLRPTVFSDWPSKKTYSISYNLSCASNVSAGNYTLYLRFLAYTYGNSLYVVHARIPLQVIRGPLKFGVADAYVKERPGSSYALNGETIVVFSHVNNMGHSNVTLRATVSLSMGGKVYFFEEGALNMAPGDNLVRFEVPVKYELPEGTYRLEYVLRYPDGSYRYSKEIPVRFGVKMAGTSLQSDTVKLGEENRAYLTLLSERKIRLNLTVRTYRNGMLVAEVVEPVTVKEGTNVLDVDLPTNVSGELTSVVGLTFYNRTIWRGNVSYEVLAPPIIKNVTYERVSNEEVVFRILIENPNREPSEGEISYRIVANGSVLYRDSLESRINPGINEVSLRFKLPMGQGIGYEFTLNALGETSVSRGELYLKPPVPPTTTTPTATSTTTTSTPSNTTVPGTTTPAGSSRGLWLGLLAVVFLLLVVGAFYYTRGGESSRRRTRPKPKRRSPLGRFRRPKMPRFKENRELPKK</sequence>
<dbReference type="OrthoDB" id="86198at2157"/>
<dbReference type="GeneID" id="33324700"/>
<feature type="compositionally biased region" description="Low complexity" evidence="1">
    <location>
        <begin position="453"/>
        <end position="478"/>
    </location>
</feature>